<evidence type="ECO:0000256" key="1">
    <source>
        <dbReference type="ARBA" id="ARBA00050056"/>
    </source>
</evidence>
<accession>A0AAW6CQL4</accession>
<proteinExistence type="predicted"/>
<dbReference type="EMBL" id="JAQLXO010000005">
    <property type="protein sequence ID" value="MDB7982153.1"/>
    <property type="molecule type" value="Genomic_DNA"/>
</dbReference>
<dbReference type="GO" id="GO:0006401">
    <property type="term" value="P:RNA catabolic process"/>
    <property type="evidence" value="ECO:0007669"/>
    <property type="project" value="InterPro"/>
</dbReference>
<dbReference type="Proteomes" id="UP001212981">
    <property type="component" value="Unassembled WGS sequence"/>
</dbReference>
<dbReference type="Gene3D" id="3.30.2310.20">
    <property type="entry name" value="RelE-like"/>
    <property type="match status" value="1"/>
</dbReference>
<gene>
    <name evidence="2" type="ORF">PND82_04885</name>
</gene>
<dbReference type="GO" id="GO:0004519">
    <property type="term" value="F:endonuclease activity"/>
    <property type="evidence" value="ECO:0007669"/>
    <property type="project" value="InterPro"/>
</dbReference>
<evidence type="ECO:0000313" key="2">
    <source>
        <dbReference type="EMBL" id="MDB7982153.1"/>
    </source>
</evidence>
<reference evidence="2" key="1">
    <citation type="submission" date="2023-01" db="EMBL/GenBank/DDBJ databases">
        <title>Human gut microbiome strain richness.</title>
        <authorList>
            <person name="Chen-Liaw A."/>
        </authorList>
    </citation>
    <scope>NUCLEOTIDE SEQUENCE</scope>
    <source>
        <strain evidence="2">D8_m1001271B151109d0_201107</strain>
    </source>
</reference>
<name>A0AAW6CQL4_9FIRM</name>
<organism evidence="2 3">
    <name type="scientific">Faecalicoccus pleomorphus</name>
    <dbReference type="NCBI Taxonomy" id="1323"/>
    <lineage>
        <taxon>Bacteria</taxon>
        <taxon>Bacillati</taxon>
        <taxon>Bacillota</taxon>
        <taxon>Erysipelotrichia</taxon>
        <taxon>Erysipelotrichales</taxon>
        <taxon>Erysipelotrichaceae</taxon>
        <taxon>Faecalicoccus</taxon>
    </lineage>
</organism>
<dbReference type="AlphaFoldDB" id="A0AAW6CQL4"/>
<dbReference type="InterPro" id="IPR035093">
    <property type="entry name" value="RelE/ParE_toxin_dom_sf"/>
</dbReference>
<sequence length="107" mass="12908">MTRDLIKNAENEDFKDMRRYESDTEFVYEIYFSKTALEGLKQLEKLNLINQARDLLELIQKDPFAQPPQYNKLVGNLDGFYSHRINIHHRLIYKVYEEEKKIKVLQL</sequence>
<evidence type="ECO:0000313" key="3">
    <source>
        <dbReference type="Proteomes" id="UP001212981"/>
    </source>
</evidence>
<dbReference type="RefSeq" id="WP_272001543.1">
    <property type="nucleotide sequence ID" value="NZ_JAQLXO010000005.1"/>
</dbReference>
<dbReference type="NCBIfam" id="TIGR02116">
    <property type="entry name" value="toxin_Txe_YoeB"/>
    <property type="match status" value="1"/>
</dbReference>
<dbReference type="Pfam" id="PF06769">
    <property type="entry name" value="YoeB_toxin"/>
    <property type="match status" value="1"/>
</dbReference>
<dbReference type="SUPFAM" id="SSF143011">
    <property type="entry name" value="RelE-like"/>
    <property type="match status" value="1"/>
</dbReference>
<dbReference type="InterPro" id="IPR009614">
    <property type="entry name" value="YoeB_toxin"/>
</dbReference>
<protein>
    <recommendedName>
        <fullName evidence="1">Endoribonuclease YoeB</fullName>
    </recommendedName>
</protein>
<comment type="caution">
    <text evidence="2">The sequence shown here is derived from an EMBL/GenBank/DDBJ whole genome shotgun (WGS) entry which is preliminary data.</text>
</comment>